<dbReference type="Pfam" id="PF00072">
    <property type="entry name" value="Response_reg"/>
    <property type="match status" value="1"/>
</dbReference>
<dbReference type="PROSITE" id="PS50110">
    <property type="entry name" value="RESPONSE_REGULATORY"/>
    <property type="match status" value="1"/>
</dbReference>
<dbReference type="PANTHER" id="PTHR44591">
    <property type="entry name" value="STRESS RESPONSE REGULATOR PROTEIN 1"/>
    <property type="match status" value="1"/>
</dbReference>
<feature type="domain" description="Response regulatory" evidence="4">
    <location>
        <begin position="3"/>
        <end position="122"/>
    </location>
</feature>
<evidence type="ECO:0000259" key="4">
    <source>
        <dbReference type="PROSITE" id="PS50110"/>
    </source>
</evidence>
<dbReference type="Gene3D" id="3.40.50.2300">
    <property type="match status" value="1"/>
</dbReference>
<name>A0AAX4HJ34_9BACT</name>
<keyword evidence="1 3" id="KW-0597">Phosphoprotein</keyword>
<accession>A0AAX4HJ34</accession>
<dbReference type="InterPro" id="IPR011006">
    <property type="entry name" value="CheY-like_superfamily"/>
</dbReference>
<dbReference type="InterPro" id="IPR001789">
    <property type="entry name" value="Sig_transdc_resp-reg_receiver"/>
</dbReference>
<dbReference type="PANTHER" id="PTHR44591:SF14">
    <property type="entry name" value="PROTEIN PILG"/>
    <property type="match status" value="1"/>
</dbReference>
<sequence>MKKVFVIDDDADVRDVIVFALEEEGYEVEVSENGKQGLDILSSYEESRYPGLIIVDYLMPEMDGITFIKTLKSEYPDTLGKIPLVISSAMGQMDEFDFLSDVSRLYKPMDLEDLLKIVKKYCD</sequence>
<dbReference type="SUPFAM" id="SSF52172">
    <property type="entry name" value="CheY-like"/>
    <property type="match status" value="1"/>
</dbReference>
<dbReference type="SMART" id="SM00448">
    <property type="entry name" value="REC"/>
    <property type="match status" value="1"/>
</dbReference>
<dbReference type="RefSeq" id="WP_321389578.1">
    <property type="nucleotide sequence ID" value="NZ_CP139487.1"/>
</dbReference>
<evidence type="ECO:0000313" key="5">
    <source>
        <dbReference type="EMBL" id="WPU63238.1"/>
    </source>
</evidence>
<evidence type="ECO:0000256" key="3">
    <source>
        <dbReference type="PROSITE-ProRule" id="PRU00169"/>
    </source>
</evidence>
<evidence type="ECO:0000256" key="2">
    <source>
        <dbReference type="ARBA" id="ARBA00023012"/>
    </source>
</evidence>
<evidence type="ECO:0000313" key="6">
    <source>
        <dbReference type="Proteomes" id="UP001324634"/>
    </source>
</evidence>
<feature type="modified residue" description="4-aspartylphosphate" evidence="3">
    <location>
        <position position="56"/>
    </location>
</feature>
<evidence type="ECO:0000256" key="1">
    <source>
        <dbReference type="ARBA" id="ARBA00022553"/>
    </source>
</evidence>
<dbReference type="InterPro" id="IPR050595">
    <property type="entry name" value="Bact_response_regulator"/>
</dbReference>
<dbReference type="KEGG" id="psti:SOO65_11135"/>
<gene>
    <name evidence="5" type="ORF">SOO65_11135</name>
</gene>
<reference evidence="5 6" key="1">
    <citation type="submission" date="2023-11" db="EMBL/GenBank/DDBJ databases">
        <title>Peredibacter starrii A3.12.</title>
        <authorList>
            <person name="Mitchell R.J."/>
        </authorList>
    </citation>
    <scope>NUCLEOTIDE SEQUENCE [LARGE SCALE GENOMIC DNA]</scope>
    <source>
        <strain evidence="5 6">A3.12</strain>
    </source>
</reference>
<organism evidence="5 6">
    <name type="scientific">Peredibacter starrii</name>
    <dbReference type="NCBI Taxonomy" id="28202"/>
    <lineage>
        <taxon>Bacteria</taxon>
        <taxon>Pseudomonadati</taxon>
        <taxon>Bdellovibrionota</taxon>
        <taxon>Bacteriovoracia</taxon>
        <taxon>Bacteriovoracales</taxon>
        <taxon>Bacteriovoracaceae</taxon>
        <taxon>Peredibacter</taxon>
    </lineage>
</organism>
<dbReference type="AlphaFoldDB" id="A0AAX4HJ34"/>
<keyword evidence="6" id="KW-1185">Reference proteome</keyword>
<keyword evidence="2" id="KW-0902">Two-component regulatory system</keyword>
<proteinExistence type="predicted"/>
<dbReference type="EMBL" id="CP139487">
    <property type="protein sequence ID" value="WPU63238.1"/>
    <property type="molecule type" value="Genomic_DNA"/>
</dbReference>
<protein>
    <submittedName>
        <fullName evidence="5">Response regulator</fullName>
    </submittedName>
</protein>
<dbReference type="Proteomes" id="UP001324634">
    <property type="component" value="Chromosome"/>
</dbReference>
<dbReference type="GO" id="GO:0000160">
    <property type="term" value="P:phosphorelay signal transduction system"/>
    <property type="evidence" value="ECO:0007669"/>
    <property type="project" value="UniProtKB-KW"/>
</dbReference>